<organism evidence="1 2">
    <name type="scientific">Lithospermum erythrorhizon</name>
    <name type="common">Purple gromwell</name>
    <name type="synonym">Lithospermum officinale var. erythrorhizon</name>
    <dbReference type="NCBI Taxonomy" id="34254"/>
    <lineage>
        <taxon>Eukaryota</taxon>
        <taxon>Viridiplantae</taxon>
        <taxon>Streptophyta</taxon>
        <taxon>Embryophyta</taxon>
        <taxon>Tracheophyta</taxon>
        <taxon>Spermatophyta</taxon>
        <taxon>Magnoliopsida</taxon>
        <taxon>eudicotyledons</taxon>
        <taxon>Gunneridae</taxon>
        <taxon>Pentapetalae</taxon>
        <taxon>asterids</taxon>
        <taxon>lamiids</taxon>
        <taxon>Boraginales</taxon>
        <taxon>Boraginaceae</taxon>
        <taxon>Boraginoideae</taxon>
        <taxon>Lithospermeae</taxon>
        <taxon>Lithospermum</taxon>
    </lineage>
</organism>
<dbReference type="EMBL" id="BAABME010010722">
    <property type="protein sequence ID" value="GAA0181360.1"/>
    <property type="molecule type" value="Genomic_DNA"/>
</dbReference>
<sequence length="105" mass="11598">MLKRIAGHILTFIYNPSKKAKKIVPPKKSSKVLARDYEEEETHSQGVGSKVGPMTHQTALLTIVVDLASSDMLSDPSADHRDNLKEGRVFSPSLLPQLLSFTAPW</sequence>
<evidence type="ECO:0000313" key="1">
    <source>
        <dbReference type="EMBL" id="GAA0181360.1"/>
    </source>
</evidence>
<evidence type="ECO:0000313" key="2">
    <source>
        <dbReference type="Proteomes" id="UP001454036"/>
    </source>
</evidence>
<dbReference type="Proteomes" id="UP001454036">
    <property type="component" value="Unassembled WGS sequence"/>
</dbReference>
<dbReference type="AlphaFoldDB" id="A0AAV3RMZ3"/>
<comment type="caution">
    <text evidence="1">The sequence shown here is derived from an EMBL/GenBank/DDBJ whole genome shotgun (WGS) entry which is preliminary data.</text>
</comment>
<proteinExistence type="predicted"/>
<gene>
    <name evidence="1" type="ORF">LIER_30233</name>
</gene>
<accession>A0AAV3RMZ3</accession>
<protein>
    <submittedName>
        <fullName evidence="1">Uncharacterized protein</fullName>
    </submittedName>
</protein>
<keyword evidence="2" id="KW-1185">Reference proteome</keyword>
<name>A0AAV3RMZ3_LITER</name>
<reference evidence="1 2" key="1">
    <citation type="submission" date="2024-01" db="EMBL/GenBank/DDBJ databases">
        <title>The complete chloroplast genome sequence of Lithospermum erythrorhizon: insights into the phylogenetic relationship among Boraginaceae species and the maternal lineages of purple gromwells.</title>
        <authorList>
            <person name="Okada T."/>
            <person name="Watanabe K."/>
        </authorList>
    </citation>
    <scope>NUCLEOTIDE SEQUENCE [LARGE SCALE GENOMIC DNA]</scope>
</reference>